<dbReference type="InterPro" id="IPR036365">
    <property type="entry name" value="PGBD-like_sf"/>
</dbReference>
<dbReference type="SUPFAM" id="SSF75011">
    <property type="entry name" value="3-carboxy-cis,cis-mucoante lactonizing enzyme"/>
    <property type="match status" value="1"/>
</dbReference>
<organism evidence="2 3">
    <name type="scientific">Palleronia caenipelagi</name>
    <dbReference type="NCBI Taxonomy" id="2489174"/>
    <lineage>
        <taxon>Bacteria</taxon>
        <taxon>Pseudomonadati</taxon>
        <taxon>Pseudomonadota</taxon>
        <taxon>Alphaproteobacteria</taxon>
        <taxon>Rhodobacterales</taxon>
        <taxon>Roseobacteraceae</taxon>
        <taxon>Palleronia</taxon>
    </lineage>
</organism>
<dbReference type="Gene3D" id="1.10.101.10">
    <property type="entry name" value="PGBD-like superfamily/PGBD"/>
    <property type="match status" value="1"/>
</dbReference>
<gene>
    <name evidence="2" type="ORF">FEV53_14475</name>
</gene>
<evidence type="ECO:0000259" key="1">
    <source>
        <dbReference type="Pfam" id="PF01471"/>
    </source>
</evidence>
<dbReference type="Pfam" id="PF01471">
    <property type="entry name" value="PG_binding_1"/>
    <property type="match status" value="1"/>
</dbReference>
<dbReference type="InterPro" id="IPR002477">
    <property type="entry name" value="Peptidoglycan-bd-like"/>
</dbReference>
<reference evidence="2 3" key="1">
    <citation type="submission" date="2019-06" db="EMBL/GenBank/DDBJ databases">
        <title>Paenimaribius caenipelagi gen. nov., sp. nov., isolated from a tidal flat.</title>
        <authorList>
            <person name="Yoon J.-H."/>
        </authorList>
    </citation>
    <scope>NUCLEOTIDE SEQUENCE [LARGE SCALE GENOMIC DNA]</scope>
    <source>
        <strain evidence="2 3">JBTF-M29</strain>
    </source>
</reference>
<dbReference type="SUPFAM" id="SSF47090">
    <property type="entry name" value="PGBD-like"/>
    <property type="match status" value="1"/>
</dbReference>
<feature type="domain" description="Peptidoglycan binding-like" evidence="1">
    <location>
        <begin position="2193"/>
        <end position="2246"/>
    </location>
</feature>
<sequence>MSFYTHQWRLSPKRVKRPGRHVSYGESVCNIWLGLCRPDALSGRTYKMKIKFLVLLTYLFSTIGLTSQAEAQAGWMLPGGDVVATPQNSTGWLLPTSPARAWLPDGSEVVRPSDRALQPLFRPGAVVVTGFSGTRMRAPKIDPDQPERDREDPRYRFIDLDGISAGLLDPTQTPTAYDGSELRRRPYDRLLARDVGQVFGAALDLDETPGLYLSAGSSFGLPIIGDDADDDGVPDRLFRGAEGAEWMPGLWGADLEAGPGTVWRVDGGTGQVRVFANIRHDELDNSGAALGGIAHDATHDQIFVSDLDFGTIHRINAAGIEQEVYDHGLTALPLVGRTAVADDEVQAERESPLFDPGNPDSWGVTQTARRVRGLEVRGGRLWYSVASGATEAPEIWSIGIDKETGELGTPRFEVAVTKTEPESKVFDVDFGPDGQMLVSTRPPVFAEFEMENFVPDQMSDVLRYTAEYPEDTTTPELWEPVAAPYQIGFAREGRNALGGLALGPELDEEGQLVPRTCRETLWASGELLRNQPSLRRELEPGGALPVDGVQFQPYPFDALKNTPPWTALFYDYDGSYPEELRLGRVGDVEVVGCNGDGEIFGGDDISDWESSCVGPDCVCDTSGKCYCAGPNCTQCQGAGCDKICVGDDCDPNPVCTPDDPDCDKDTYLEVTKSCVAVEDNYNGDDDALCTVNVQYRGPAPTASNPLVLDDGLTSPTSGWEITGTVAPLNNWDCNAPVSAPANMTCKIWDAREPSANWSNFTSSYQYYVTAGDEFVNCVSGAAGGSSDRACFHFGSKADLEIVKTAETEFCEAGKPCYFNITVRNIGTGPYIGALNINDSMVVDYGSKSPGKFTAITADICGNINNLTSQAGCSENATILPGGQRSYRVTWFPAPGQGYDANGTPAENCVNLRDALPPGGQGQKRACAPVKIKETDLEISKVIDGECLAGQECTFEITITAGADPIAGRYAFTELFSGGPVTSISATNPVLPGQCLPDLSSPCVLDVNIPANTSETVTVTAQMGDGVTEGKNCVYLLRVADDEVLGPVDLSDPNNPLNKYGMLPADEITKSCISWEAAPEIELAKRCQWVPNDILGQPVSFKCAIEVSHSGPQLTSPITITDFIQNATSGTIGSLTSDNATCTTSPATGCTITPADFAAAGDMVRIDVLMSFPPTEPNLAEVKNCVNPGDQPDADKALCVPISYPVDPELEIEKDCGEAVAQDDGTYFAACNIIVRGSDMPLIGTVEIRDFATNLGVGSSVSLTPRPSPPVTCDAPTPGAAPDVLCRMSSDALALAGGEVTIPVDMTFSGTGDGADWENCASSGLYQPIVPSGGLALVEKGPEDCDRITIVGTPELPEVTKSCDPATPTSTGWDLQCSITVEEQGLDPNGNTTVTDLLKAQTSNPQASFSGPSGSPVNCTPLPTLAGLGMECTVENRVIDPQLGYTIPISVTIPGAGEDLGDWKNCAIVDGKSETEYCEDLTMADDPVPDPTTISVRKICQTPVDTGSDWRVDCDITVTGANLPSGGKTGVEDSFGAGTSATGVTLSVPPGPPYNCANWPASSGPGANCQIDNDFITQNNDRLPISVTMNVPYGTTDQTVVNCGNASVVAPNNGLGDILSWDAAPDCERVTIPATVPVVDPELTIRKTCDIPREGPAGFAVDCLLTVTGSGLPAGDEIRFNDVASNLLADPALTVSSPAAAPVQCQSLNASGLDCTMPVSHLVANGGTVVVPVTVTYSDLVDGTEWQNCASALAQDPGGQSLVPTAIAPQSCEIIPHSLPELPVIDVTKTCGAPVRQFEEYVVACTVTVTGSNLTPGGTIALMEQTGITNTEPGGSISPDTGSVSYCMGSAVYQNNQWVQPCDVPTDAVIAGGGSLTLNFDVGYPATEEPQQRQNCVTTTLDTMTAGDCADIDLPPREDPGEPELGIKKMCAEPVETETGWEVSCTLTVQGQALPAGETITLTELSDIVPGAGTLAMSVLPDGVICAPAADVDGLLSATCTFATDTLTAAGGALDLTSTLTFPPNADPKEHENCVSAARGQPALGAWGGPADEVKSCVDFTVPASENIIVTPVSSGLALEKASTGACEVNKSAQTYRCGFEISVTNTDDAPYTGPLVLDDQFGSPEPRDAKVTGGDLECTPAGGGGVSCLTGNVALAPGQSTSVAMDLTIPGLRQGGSFENCVAQGFGDSSFQQVTIVQSAMQLMGIDGGPVDGLPGKQTAAGVSELQERLGLVPTGEVSPELLEKLGLQSSSAAEPVCVSVDLPPMPRPPLVCDAATAVLKNGACACRFRNMYERNKTSCGCVKGYDFKAGQGCVKRKSGGGTTSGGLRCEKGTTVKRGSSCVCRYKGMVQISKTSCGCTKGYSFQSGRGCVKVVREQPKCPAGTANIGGVCVKFNINIDRKKKECVDRNEDGSCAAWR</sequence>
<evidence type="ECO:0000313" key="2">
    <source>
        <dbReference type="EMBL" id="TRD16252.1"/>
    </source>
</evidence>
<dbReference type="InterPro" id="IPR036366">
    <property type="entry name" value="PGBDSf"/>
</dbReference>
<name>A0A547PQ29_9RHOB</name>
<dbReference type="Proteomes" id="UP000318590">
    <property type="component" value="Unassembled WGS sequence"/>
</dbReference>
<evidence type="ECO:0000313" key="3">
    <source>
        <dbReference type="Proteomes" id="UP000318590"/>
    </source>
</evidence>
<comment type="caution">
    <text evidence="2">The sequence shown here is derived from an EMBL/GenBank/DDBJ whole genome shotgun (WGS) entry which is preliminary data.</text>
</comment>
<protein>
    <submittedName>
        <fullName evidence="2">Peptidoglycan-binding protein</fullName>
    </submittedName>
</protein>
<accession>A0A547PQ29</accession>
<dbReference type="OrthoDB" id="8033216at2"/>
<proteinExistence type="predicted"/>
<dbReference type="EMBL" id="VFSV01000030">
    <property type="protein sequence ID" value="TRD16252.1"/>
    <property type="molecule type" value="Genomic_DNA"/>
</dbReference>
<keyword evidence="3" id="KW-1185">Reference proteome</keyword>